<dbReference type="OrthoDB" id="9802667at2"/>
<keyword evidence="4" id="KW-0456">Lyase</keyword>
<dbReference type="CDD" id="cd00452">
    <property type="entry name" value="KDPG_aldolase"/>
    <property type="match status" value="1"/>
</dbReference>
<dbReference type="InterPro" id="IPR013785">
    <property type="entry name" value="Aldolase_TIM"/>
</dbReference>
<dbReference type="KEGG" id="hsc:HVS_11095"/>
<gene>
    <name evidence="6" type="primary">kdgA2</name>
    <name evidence="7" type="ORF">B9R14_15320</name>
    <name evidence="6" type="ORF">HVS_11095</name>
</gene>
<evidence type="ECO:0000256" key="5">
    <source>
        <dbReference type="ARBA" id="ARBA00023277"/>
    </source>
</evidence>
<evidence type="ECO:0000313" key="9">
    <source>
        <dbReference type="Proteomes" id="UP000239720"/>
    </source>
</evidence>
<sequence>MIKEKIAEWIKRYRMIAIVKGVGSLYIEDTIKALYDGGIRVVEITLQNEDSLKSITKIRKSNMGGKIVCGAGTVMNSQQAHSAAVAGAQFISCIHSDEDLINEIKGIDKVCIAGALTPTNIISAKESGADFINIFPAVSVTPDYFRQIKSPFGDQLLFAVGGIDLSNAYSFLRAGAFGIGVGKNLVNPRFIKEGNYRAITEEAKKYIEIINSIV</sequence>
<dbReference type="Pfam" id="PF01081">
    <property type="entry name" value="Aldolase"/>
    <property type="match status" value="1"/>
</dbReference>
<reference evidence="7 9" key="2">
    <citation type="journal article" date="2018" name="Syst. Appl. Microbiol.">
        <title>Characterization and high-quality draft genome sequence of Herbivorax saccincola A7, an anaerobic, alkaliphilic, thermophilic, cellulolytic, and xylanolytic bacterium.</title>
        <authorList>
            <person name="Aikawa S."/>
            <person name="Baramee S."/>
            <person name="Sermsathanaswadi J."/>
            <person name="Thianheng P."/>
            <person name="Tachaapaikoon C."/>
            <person name="Shikata A."/>
            <person name="Waeonukul R."/>
            <person name="Pason P."/>
            <person name="Ratanakhanokchai K."/>
            <person name="Kosugi A."/>
        </authorList>
    </citation>
    <scope>NUCLEOTIDE SEQUENCE [LARGE SCALE GENOMIC DNA]</scope>
    <source>
        <strain evidence="7 9">A7</strain>
    </source>
</reference>
<proteinExistence type="inferred from homology"/>
<comment type="pathway">
    <text evidence="1">Carbohydrate acid metabolism.</text>
</comment>
<dbReference type="PANTHER" id="PTHR30246">
    <property type="entry name" value="2-KETO-3-DEOXY-6-PHOSPHOGLUCONATE ALDOLASE"/>
    <property type="match status" value="1"/>
</dbReference>
<organism evidence="6 8">
    <name type="scientific">Acetivibrio saccincola</name>
    <dbReference type="NCBI Taxonomy" id="1677857"/>
    <lineage>
        <taxon>Bacteria</taxon>
        <taxon>Bacillati</taxon>
        <taxon>Bacillota</taxon>
        <taxon>Clostridia</taxon>
        <taxon>Eubacteriales</taxon>
        <taxon>Oscillospiraceae</taxon>
        <taxon>Acetivibrio</taxon>
    </lineage>
</organism>
<evidence type="ECO:0000313" key="6">
    <source>
        <dbReference type="EMBL" id="AUG58114.1"/>
    </source>
</evidence>
<dbReference type="AlphaFoldDB" id="A0A2K9ED97"/>
<dbReference type="EMBL" id="CP025197">
    <property type="protein sequence ID" value="AUG58114.1"/>
    <property type="molecule type" value="Genomic_DNA"/>
</dbReference>
<evidence type="ECO:0000313" key="8">
    <source>
        <dbReference type="Proteomes" id="UP000233534"/>
    </source>
</evidence>
<name>A0A2K9ED97_9FIRM</name>
<dbReference type="Proteomes" id="UP000233534">
    <property type="component" value="Chromosome"/>
</dbReference>
<dbReference type="GO" id="GO:0016829">
    <property type="term" value="F:lyase activity"/>
    <property type="evidence" value="ECO:0007669"/>
    <property type="project" value="UniProtKB-KW"/>
</dbReference>
<keyword evidence="8" id="KW-1185">Reference proteome</keyword>
<dbReference type="InterPro" id="IPR000887">
    <property type="entry name" value="Aldlse_KDPG_KHG"/>
</dbReference>
<accession>A0A2K9ED97</accession>
<evidence type="ECO:0000256" key="3">
    <source>
        <dbReference type="ARBA" id="ARBA00011233"/>
    </source>
</evidence>
<dbReference type="EMBL" id="NEMB01000003">
    <property type="protein sequence ID" value="PQQ67997.1"/>
    <property type="molecule type" value="Genomic_DNA"/>
</dbReference>
<dbReference type="SUPFAM" id="SSF51569">
    <property type="entry name" value="Aldolase"/>
    <property type="match status" value="1"/>
</dbReference>
<dbReference type="RefSeq" id="WP_101302281.1">
    <property type="nucleotide sequence ID" value="NZ_CP025197.1"/>
</dbReference>
<evidence type="ECO:0000256" key="2">
    <source>
        <dbReference type="ARBA" id="ARBA00006906"/>
    </source>
</evidence>
<evidence type="ECO:0000313" key="7">
    <source>
        <dbReference type="EMBL" id="PQQ67997.1"/>
    </source>
</evidence>
<comment type="subunit">
    <text evidence="3">Homotrimer.</text>
</comment>
<comment type="similarity">
    <text evidence="2">Belongs to the KHG/KDPG aldolase family.</text>
</comment>
<dbReference type="PANTHER" id="PTHR30246:SF1">
    <property type="entry name" value="2-DEHYDRO-3-DEOXY-6-PHOSPHOGALACTONATE ALDOLASE-RELATED"/>
    <property type="match status" value="1"/>
</dbReference>
<evidence type="ECO:0000256" key="4">
    <source>
        <dbReference type="ARBA" id="ARBA00023239"/>
    </source>
</evidence>
<keyword evidence="5" id="KW-0119">Carbohydrate metabolism</keyword>
<dbReference type="Proteomes" id="UP000239720">
    <property type="component" value="Unassembled WGS sequence"/>
</dbReference>
<reference evidence="6 8" key="1">
    <citation type="submission" date="2017-12" db="EMBL/GenBank/DDBJ databases">
        <title>Complete genome sequence of Herbivorax saccincola GGR1, a novel Cellulosome-producing hydrolytic bacterium in a thermophilic biogas plant, established by Illumina and Nanopore MinION sequencing.</title>
        <authorList>
            <person name="Pechtl A."/>
            <person name="Ruckert C."/>
            <person name="Koeck D.E."/>
            <person name="Maus I."/>
            <person name="Winkler A."/>
            <person name="Kalinowski J."/>
            <person name="Puhler A."/>
            <person name="Schwarz W.W."/>
            <person name="Zverlov V.V."/>
            <person name="Schluter A."/>
            <person name="Liebl W."/>
        </authorList>
    </citation>
    <scope>NUCLEOTIDE SEQUENCE [LARGE SCALE GENOMIC DNA]</scope>
    <source>
        <strain evidence="6">GGR1</strain>
        <strain evidence="8">SR1</strain>
    </source>
</reference>
<evidence type="ECO:0000256" key="1">
    <source>
        <dbReference type="ARBA" id="ARBA00004761"/>
    </source>
</evidence>
<protein>
    <submittedName>
        <fullName evidence="6">KHG/KDPG aldolase</fullName>
    </submittedName>
</protein>
<dbReference type="Gene3D" id="3.20.20.70">
    <property type="entry name" value="Aldolase class I"/>
    <property type="match status" value="1"/>
</dbReference>